<feature type="transmembrane region" description="Helical" evidence="6">
    <location>
        <begin position="236"/>
        <end position="262"/>
    </location>
</feature>
<dbReference type="InterPro" id="IPR050189">
    <property type="entry name" value="MFS_Efflux_Transporters"/>
</dbReference>
<dbReference type="Pfam" id="PF07690">
    <property type="entry name" value="MFS_1"/>
    <property type="match status" value="1"/>
</dbReference>
<feature type="transmembrane region" description="Helical" evidence="6">
    <location>
        <begin position="297"/>
        <end position="316"/>
    </location>
</feature>
<dbReference type="PANTHER" id="PTHR43124">
    <property type="entry name" value="PURINE EFFLUX PUMP PBUE"/>
    <property type="match status" value="1"/>
</dbReference>
<evidence type="ECO:0000313" key="9">
    <source>
        <dbReference type="Proteomes" id="UP001499924"/>
    </source>
</evidence>
<reference evidence="9" key="1">
    <citation type="journal article" date="2019" name="Int. J. Syst. Evol. Microbiol.">
        <title>The Global Catalogue of Microorganisms (GCM) 10K type strain sequencing project: providing services to taxonomists for standard genome sequencing and annotation.</title>
        <authorList>
            <consortium name="The Broad Institute Genomics Platform"/>
            <consortium name="The Broad Institute Genome Sequencing Center for Infectious Disease"/>
            <person name="Wu L."/>
            <person name="Ma J."/>
        </authorList>
    </citation>
    <scope>NUCLEOTIDE SEQUENCE [LARGE SCALE GENOMIC DNA]</scope>
    <source>
        <strain evidence="9">JCM 15614</strain>
    </source>
</reference>
<organism evidence="8 9">
    <name type="scientific">Blastococcus jejuensis</name>
    <dbReference type="NCBI Taxonomy" id="351224"/>
    <lineage>
        <taxon>Bacteria</taxon>
        <taxon>Bacillati</taxon>
        <taxon>Actinomycetota</taxon>
        <taxon>Actinomycetes</taxon>
        <taxon>Geodermatophilales</taxon>
        <taxon>Geodermatophilaceae</taxon>
        <taxon>Blastococcus</taxon>
    </lineage>
</organism>
<dbReference type="InterPro" id="IPR036259">
    <property type="entry name" value="MFS_trans_sf"/>
</dbReference>
<keyword evidence="2" id="KW-1003">Cell membrane</keyword>
<dbReference type="RefSeq" id="WP_344688663.1">
    <property type="nucleotide sequence ID" value="NZ_BAAAVV010000004.1"/>
</dbReference>
<evidence type="ECO:0000259" key="7">
    <source>
        <dbReference type="PROSITE" id="PS50850"/>
    </source>
</evidence>
<evidence type="ECO:0000256" key="1">
    <source>
        <dbReference type="ARBA" id="ARBA00004651"/>
    </source>
</evidence>
<feature type="transmembrane region" description="Helical" evidence="6">
    <location>
        <begin position="274"/>
        <end position="291"/>
    </location>
</feature>
<dbReference type="SUPFAM" id="SSF103473">
    <property type="entry name" value="MFS general substrate transporter"/>
    <property type="match status" value="1"/>
</dbReference>
<dbReference type="PROSITE" id="PS50850">
    <property type="entry name" value="MFS"/>
    <property type="match status" value="1"/>
</dbReference>
<gene>
    <name evidence="8" type="ORF">GCM10010531_19630</name>
</gene>
<feature type="transmembrane region" description="Helical" evidence="6">
    <location>
        <begin position="51"/>
        <end position="68"/>
    </location>
</feature>
<evidence type="ECO:0000256" key="2">
    <source>
        <dbReference type="ARBA" id="ARBA00022475"/>
    </source>
</evidence>
<protein>
    <recommendedName>
        <fullName evidence="7">Major facilitator superfamily (MFS) profile domain-containing protein</fullName>
    </recommendedName>
</protein>
<evidence type="ECO:0000256" key="6">
    <source>
        <dbReference type="SAM" id="Phobius"/>
    </source>
</evidence>
<feature type="transmembrane region" description="Helical" evidence="6">
    <location>
        <begin position="103"/>
        <end position="124"/>
    </location>
</feature>
<feature type="transmembrane region" description="Helical" evidence="6">
    <location>
        <begin position="136"/>
        <end position="157"/>
    </location>
</feature>
<feature type="transmembrane region" description="Helical" evidence="6">
    <location>
        <begin position="209"/>
        <end position="230"/>
    </location>
</feature>
<feature type="transmembrane region" description="Helical" evidence="6">
    <location>
        <begin position="328"/>
        <end position="350"/>
    </location>
</feature>
<evidence type="ECO:0000256" key="4">
    <source>
        <dbReference type="ARBA" id="ARBA00022989"/>
    </source>
</evidence>
<evidence type="ECO:0000313" key="8">
    <source>
        <dbReference type="EMBL" id="GAA3167023.1"/>
    </source>
</evidence>
<keyword evidence="5 6" id="KW-0472">Membrane</keyword>
<dbReference type="PANTHER" id="PTHR43124:SF3">
    <property type="entry name" value="CHLORAMPHENICOL EFFLUX PUMP RV0191"/>
    <property type="match status" value="1"/>
</dbReference>
<dbReference type="InterPro" id="IPR011701">
    <property type="entry name" value="MFS"/>
</dbReference>
<feature type="transmembrane region" description="Helical" evidence="6">
    <location>
        <begin position="163"/>
        <end position="181"/>
    </location>
</feature>
<keyword evidence="4 6" id="KW-1133">Transmembrane helix</keyword>
<sequence length="388" mass="39946">MPSGSSGRLAPIRLLQLTAFVSTIDRFAMPPMLIAIALDLDASLTSVVQAAGAYFLAYGLLQPVWGIVSDSIGLVRTMRLTLLCAGLAAVACSFAWSPLALGIARAAAGGFFGAAYPASLIYLGDTVPPDRRQQGITRLMVGVAIGTGSASVAGGLIAQLATWRLAFVLTGVSALVLAWMLRRLPPPEETRTHRNLAAPFLAVLQSRTAVFVLGLAFLEGAVLLGVLTLLPAAVEAAGATAAVAGAVTAVYGVAVFVFAGIVGRLSRRQHPARLIALGSVSALASCAVLTFSRSPVVALLVTLLLGLAWTAMHSSLQTWATEVLPSARAAVVSLFAGSLFTGSSLATVAVADLADAGDYRTVFLLAGIVAVPLGLLAVWGRARWHRPG</sequence>
<accession>A0ABP6P5C6</accession>
<feature type="domain" description="Major facilitator superfamily (MFS) profile" evidence="7">
    <location>
        <begin position="11"/>
        <end position="385"/>
    </location>
</feature>
<proteinExistence type="predicted"/>
<keyword evidence="3 6" id="KW-0812">Transmembrane</keyword>
<feature type="transmembrane region" description="Helical" evidence="6">
    <location>
        <begin position="362"/>
        <end position="380"/>
    </location>
</feature>
<feature type="transmembrane region" description="Helical" evidence="6">
    <location>
        <begin position="80"/>
        <end position="97"/>
    </location>
</feature>
<name>A0ABP6P5C6_9ACTN</name>
<dbReference type="Gene3D" id="1.20.1250.20">
    <property type="entry name" value="MFS general substrate transporter like domains"/>
    <property type="match status" value="1"/>
</dbReference>
<comment type="caution">
    <text evidence="8">The sequence shown here is derived from an EMBL/GenBank/DDBJ whole genome shotgun (WGS) entry which is preliminary data.</text>
</comment>
<dbReference type="EMBL" id="BAAAVV010000004">
    <property type="protein sequence ID" value="GAA3167023.1"/>
    <property type="molecule type" value="Genomic_DNA"/>
</dbReference>
<evidence type="ECO:0000256" key="3">
    <source>
        <dbReference type="ARBA" id="ARBA00022692"/>
    </source>
</evidence>
<evidence type="ECO:0000256" key="5">
    <source>
        <dbReference type="ARBA" id="ARBA00023136"/>
    </source>
</evidence>
<dbReference type="InterPro" id="IPR020846">
    <property type="entry name" value="MFS_dom"/>
</dbReference>
<comment type="subcellular location">
    <subcellularLocation>
        <location evidence="1">Cell membrane</location>
        <topology evidence="1">Multi-pass membrane protein</topology>
    </subcellularLocation>
</comment>
<dbReference type="Proteomes" id="UP001499924">
    <property type="component" value="Unassembled WGS sequence"/>
</dbReference>
<keyword evidence="9" id="KW-1185">Reference proteome</keyword>